<dbReference type="EMBL" id="CP074694">
    <property type="protein sequence ID" value="QVL34888.1"/>
    <property type="molecule type" value="Genomic_DNA"/>
</dbReference>
<keyword evidence="2" id="KW-1185">Reference proteome</keyword>
<dbReference type="AlphaFoldDB" id="A0A8E6BAR4"/>
<name>A0A8E6BAR4_9BACT</name>
<organism evidence="1 2">
    <name type="scientific">Telmatocola sphagniphila</name>
    <dbReference type="NCBI Taxonomy" id="1123043"/>
    <lineage>
        <taxon>Bacteria</taxon>
        <taxon>Pseudomonadati</taxon>
        <taxon>Planctomycetota</taxon>
        <taxon>Planctomycetia</taxon>
        <taxon>Gemmatales</taxon>
        <taxon>Gemmataceae</taxon>
    </lineage>
</organism>
<proteinExistence type="predicted"/>
<gene>
    <name evidence="1" type="ORF">KIH39_09425</name>
</gene>
<reference evidence="1" key="1">
    <citation type="submission" date="2021-05" db="EMBL/GenBank/DDBJ databases">
        <title>Complete genome sequence of the cellulolytic planctomycete Telmatocola sphagniphila SP2T and characterization of the first cellulase from planctomycetes.</title>
        <authorList>
            <person name="Rakitin A.L."/>
            <person name="Beletsky A.V."/>
            <person name="Naumoff D.G."/>
            <person name="Kulichevskaya I.S."/>
            <person name="Mardanov A.V."/>
            <person name="Ravin N.V."/>
            <person name="Dedysh S.N."/>
        </authorList>
    </citation>
    <scope>NUCLEOTIDE SEQUENCE</scope>
    <source>
        <strain evidence="1">SP2T</strain>
    </source>
</reference>
<dbReference type="Proteomes" id="UP000676194">
    <property type="component" value="Chromosome"/>
</dbReference>
<evidence type="ECO:0000313" key="2">
    <source>
        <dbReference type="Proteomes" id="UP000676194"/>
    </source>
</evidence>
<evidence type="ECO:0008006" key="3">
    <source>
        <dbReference type="Google" id="ProtNLM"/>
    </source>
</evidence>
<protein>
    <recommendedName>
        <fullName evidence="3">SMI1/KNR4 family protein</fullName>
    </recommendedName>
</protein>
<evidence type="ECO:0000313" key="1">
    <source>
        <dbReference type="EMBL" id="QVL34888.1"/>
    </source>
</evidence>
<dbReference type="KEGG" id="tsph:KIH39_09425"/>
<sequence length="81" mass="9077">MVREIFGNPFHPVTFDPRWQTTTVTDLARSIYATRGFDQMPILADALEDAGCDNQEILTHCRGDGSHVKGCWVVDLILGKE</sequence>
<accession>A0A8E6BAR4</accession>